<dbReference type="AlphaFoldDB" id="A0AAD1M1Y1"/>
<organism evidence="2 3">
    <name type="scientific">Mycobacterium xenopi</name>
    <dbReference type="NCBI Taxonomy" id="1789"/>
    <lineage>
        <taxon>Bacteria</taxon>
        <taxon>Bacillati</taxon>
        <taxon>Actinomycetota</taxon>
        <taxon>Actinomycetes</taxon>
        <taxon>Mycobacteriales</taxon>
        <taxon>Mycobacteriaceae</taxon>
        <taxon>Mycobacterium</taxon>
    </lineage>
</organism>
<dbReference type="RefSeq" id="WP_003920402.1">
    <property type="nucleotide sequence ID" value="NZ_AP022314.1"/>
</dbReference>
<sequence>MPDTAKRPPAEPGASSRTPDTEPGYDNSGVPTFDSVREKIETRYETSIGAAELDSETPEGRSIEEQYEARHKAAAERLAAIRESMRKDNH</sequence>
<gene>
    <name evidence="2" type="ORF">MYXE_27050</name>
</gene>
<dbReference type="Proteomes" id="UP000464624">
    <property type="component" value="Chromosome"/>
</dbReference>
<evidence type="ECO:0000313" key="3">
    <source>
        <dbReference type="Proteomes" id="UP000464624"/>
    </source>
</evidence>
<accession>A0AAD1M1Y1</accession>
<evidence type="ECO:0000256" key="1">
    <source>
        <dbReference type="SAM" id="MobiDB-lite"/>
    </source>
</evidence>
<name>A0AAD1M1Y1_MYCXE</name>
<protein>
    <recommendedName>
        <fullName evidence="4">Phage shock protein A (IM30)</fullName>
    </recommendedName>
</protein>
<reference evidence="2 3" key="1">
    <citation type="submission" date="2019-12" db="EMBL/GenBank/DDBJ databases">
        <title>Complete genome sequence of Mycolicibacterium xenopi str. JCM15661T.</title>
        <authorList>
            <person name="Yoshida M."/>
            <person name="Fukano H."/>
            <person name="Asakura T."/>
            <person name="Hoshino Y."/>
        </authorList>
    </citation>
    <scope>NUCLEOTIDE SEQUENCE [LARGE SCALE GENOMIC DNA]</scope>
    <source>
        <strain evidence="2 3">JCM 15661T</strain>
    </source>
</reference>
<proteinExistence type="predicted"/>
<dbReference type="KEGG" id="mxe:MYXE_27050"/>
<evidence type="ECO:0008006" key="4">
    <source>
        <dbReference type="Google" id="ProtNLM"/>
    </source>
</evidence>
<dbReference type="EMBL" id="AP022314">
    <property type="protein sequence ID" value="BBU22915.1"/>
    <property type="molecule type" value="Genomic_DNA"/>
</dbReference>
<evidence type="ECO:0000313" key="2">
    <source>
        <dbReference type="EMBL" id="BBU22915.1"/>
    </source>
</evidence>
<feature type="region of interest" description="Disordered" evidence="1">
    <location>
        <begin position="1"/>
        <end position="36"/>
    </location>
</feature>